<organism evidence="6 7">
    <name type="scientific">Spirosoma agri</name>
    <dbReference type="NCBI Taxonomy" id="1987381"/>
    <lineage>
        <taxon>Bacteria</taxon>
        <taxon>Pseudomonadati</taxon>
        <taxon>Bacteroidota</taxon>
        <taxon>Cytophagia</taxon>
        <taxon>Cytophagales</taxon>
        <taxon>Cytophagaceae</taxon>
        <taxon>Spirosoma</taxon>
    </lineage>
</organism>
<dbReference type="SUPFAM" id="SSF46689">
    <property type="entry name" value="Homeodomain-like"/>
    <property type="match status" value="1"/>
</dbReference>
<keyword evidence="4" id="KW-0812">Transmembrane</keyword>
<dbReference type="RefSeq" id="WP_164035133.1">
    <property type="nucleotide sequence ID" value="NZ_JAAGNZ010000001.1"/>
</dbReference>
<feature type="transmembrane region" description="Helical" evidence="4">
    <location>
        <begin position="105"/>
        <end position="128"/>
    </location>
</feature>
<keyword evidence="1" id="KW-0805">Transcription regulation</keyword>
<evidence type="ECO:0000256" key="1">
    <source>
        <dbReference type="ARBA" id="ARBA00023015"/>
    </source>
</evidence>
<evidence type="ECO:0000256" key="2">
    <source>
        <dbReference type="ARBA" id="ARBA00023125"/>
    </source>
</evidence>
<evidence type="ECO:0000313" key="6">
    <source>
        <dbReference type="EMBL" id="NEU65834.1"/>
    </source>
</evidence>
<feature type="transmembrane region" description="Helical" evidence="4">
    <location>
        <begin position="63"/>
        <end position="84"/>
    </location>
</feature>
<dbReference type="InterPro" id="IPR020449">
    <property type="entry name" value="Tscrpt_reg_AraC-type_HTH"/>
</dbReference>
<dbReference type="PANTHER" id="PTHR43280">
    <property type="entry name" value="ARAC-FAMILY TRANSCRIPTIONAL REGULATOR"/>
    <property type="match status" value="1"/>
</dbReference>
<keyword evidence="3" id="KW-0804">Transcription</keyword>
<evidence type="ECO:0000256" key="4">
    <source>
        <dbReference type="SAM" id="Phobius"/>
    </source>
</evidence>
<sequence length="385" mass="43928">MTIAPFDLILLLGALQGFIVATLLWVNPNGNRLASRLLASLIGLLALMSFSVGIPVANRLVRLFIDLTPLIMAMPIGPLIFFYTRSVLDPSFRIGPRERRHFYPVVLDWGSPIICWVFITGMLLGFFPQQQGPAWGRVMNEYNTYIDIPRWLSCSTYLLLTGRVLRSQPLPTNAITDEQQATLRWLRQLVRAFFLFQAIWLVHLVPYIIPAFREPLLDRFGWYPIYIPIAVLIYWIGIRGYLHTRAVTATRQSARSVNSEIPEETGKHVLAALTKAMETDRLFLDQELTVEKLGQHTQVNARLISAVLNQHARKNFNSFVNEYRVSEVKHRLTDPAYDHLTLTGIAFESGFNSQATFQRTFKQLTGLSPGEYQAQQKKKAAQIRI</sequence>
<dbReference type="Pfam" id="PF12833">
    <property type="entry name" value="HTH_18"/>
    <property type="match status" value="1"/>
</dbReference>
<gene>
    <name evidence="6" type="ORF">GK091_03000</name>
</gene>
<feature type="transmembrane region" description="Helical" evidence="4">
    <location>
        <begin position="221"/>
        <end position="242"/>
    </location>
</feature>
<keyword evidence="4" id="KW-1133">Transmembrane helix</keyword>
<evidence type="ECO:0000256" key="3">
    <source>
        <dbReference type="ARBA" id="ARBA00023163"/>
    </source>
</evidence>
<accession>A0A6M0ICB2</accession>
<dbReference type="InterPro" id="IPR009057">
    <property type="entry name" value="Homeodomain-like_sf"/>
</dbReference>
<proteinExistence type="predicted"/>
<dbReference type="PANTHER" id="PTHR43280:SF29">
    <property type="entry name" value="ARAC-FAMILY TRANSCRIPTIONAL REGULATOR"/>
    <property type="match status" value="1"/>
</dbReference>
<keyword evidence="4" id="KW-0472">Membrane</keyword>
<evidence type="ECO:0000259" key="5">
    <source>
        <dbReference type="PROSITE" id="PS01124"/>
    </source>
</evidence>
<comment type="caution">
    <text evidence="6">The sequence shown here is derived from an EMBL/GenBank/DDBJ whole genome shotgun (WGS) entry which is preliminary data.</text>
</comment>
<dbReference type="InterPro" id="IPR018062">
    <property type="entry name" value="HTH_AraC-typ_CS"/>
</dbReference>
<protein>
    <submittedName>
        <fullName evidence="6">Helix-turn-helix transcriptional regulator</fullName>
    </submittedName>
</protein>
<dbReference type="Gene3D" id="1.10.10.60">
    <property type="entry name" value="Homeodomain-like"/>
    <property type="match status" value="1"/>
</dbReference>
<dbReference type="PRINTS" id="PR00032">
    <property type="entry name" value="HTHARAC"/>
</dbReference>
<dbReference type="AlphaFoldDB" id="A0A6M0ICB2"/>
<dbReference type="PROSITE" id="PS00041">
    <property type="entry name" value="HTH_ARAC_FAMILY_1"/>
    <property type="match status" value="1"/>
</dbReference>
<dbReference type="Proteomes" id="UP000477386">
    <property type="component" value="Unassembled WGS sequence"/>
</dbReference>
<feature type="transmembrane region" description="Helical" evidence="4">
    <location>
        <begin position="189"/>
        <end position="209"/>
    </location>
</feature>
<feature type="transmembrane region" description="Helical" evidence="4">
    <location>
        <begin position="6"/>
        <end position="26"/>
    </location>
</feature>
<dbReference type="EMBL" id="JAAGNZ010000001">
    <property type="protein sequence ID" value="NEU65834.1"/>
    <property type="molecule type" value="Genomic_DNA"/>
</dbReference>
<feature type="domain" description="HTH araC/xylS-type" evidence="5">
    <location>
        <begin position="267"/>
        <end position="375"/>
    </location>
</feature>
<evidence type="ECO:0000313" key="7">
    <source>
        <dbReference type="Proteomes" id="UP000477386"/>
    </source>
</evidence>
<keyword evidence="7" id="KW-1185">Reference proteome</keyword>
<dbReference type="GO" id="GO:0043565">
    <property type="term" value="F:sequence-specific DNA binding"/>
    <property type="evidence" value="ECO:0007669"/>
    <property type="project" value="InterPro"/>
</dbReference>
<dbReference type="SMART" id="SM00342">
    <property type="entry name" value="HTH_ARAC"/>
    <property type="match status" value="1"/>
</dbReference>
<reference evidence="6 7" key="1">
    <citation type="submission" date="2020-02" db="EMBL/GenBank/DDBJ databases">
        <title>Draft genome sequence of two Spirosoma agri KCTC 52727 and Spirosoma terrae KCTC 52035.</title>
        <authorList>
            <person name="Rojas J."/>
            <person name="Ambika Manirajan B."/>
            <person name="Ratering S."/>
            <person name="Suarez C."/>
            <person name="Schnell S."/>
        </authorList>
    </citation>
    <scope>NUCLEOTIDE SEQUENCE [LARGE SCALE GENOMIC DNA]</scope>
    <source>
        <strain evidence="6 7">KCTC 52727</strain>
    </source>
</reference>
<name>A0A6M0ICB2_9BACT</name>
<feature type="transmembrane region" description="Helical" evidence="4">
    <location>
        <begin position="38"/>
        <end position="57"/>
    </location>
</feature>
<dbReference type="PROSITE" id="PS01124">
    <property type="entry name" value="HTH_ARAC_FAMILY_2"/>
    <property type="match status" value="1"/>
</dbReference>
<dbReference type="InterPro" id="IPR018060">
    <property type="entry name" value="HTH_AraC"/>
</dbReference>
<dbReference type="GO" id="GO:0003700">
    <property type="term" value="F:DNA-binding transcription factor activity"/>
    <property type="evidence" value="ECO:0007669"/>
    <property type="project" value="InterPro"/>
</dbReference>
<keyword evidence="2" id="KW-0238">DNA-binding</keyword>